<dbReference type="OrthoDB" id="37659at2759"/>
<dbReference type="PRINTS" id="PR00081">
    <property type="entry name" value="GDHRDH"/>
</dbReference>
<organism evidence="24 25">
    <name type="scientific">Synaphobranchus kaupii</name>
    <name type="common">Kaup's arrowtooth eel</name>
    <dbReference type="NCBI Taxonomy" id="118154"/>
    <lineage>
        <taxon>Eukaryota</taxon>
        <taxon>Metazoa</taxon>
        <taxon>Chordata</taxon>
        <taxon>Craniata</taxon>
        <taxon>Vertebrata</taxon>
        <taxon>Euteleostomi</taxon>
        <taxon>Actinopterygii</taxon>
        <taxon>Neopterygii</taxon>
        <taxon>Teleostei</taxon>
        <taxon>Anguilliformes</taxon>
        <taxon>Synaphobranchidae</taxon>
        <taxon>Synaphobranchus</taxon>
    </lineage>
</organism>
<comment type="catalytic activity">
    <reaction evidence="17">
        <text>lipoxin A4 + NAD(+) = 15-oxo-(5S,6R)-dihydroxy-(7E,9E,11Z,13E)-eicosatetraenoate + NADH + H(+)</text>
        <dbReference type="Rhea" id="RHEA:41572"/>
        <dbReference type="ChEBI" id="CHEBI:15378"/>
        <dbReference type="ChEBI" id="CHEBI:57540"/>
        <dbReference type="ChEBI" id="CHEBI:57945"/>
        <dbReference type="ChEBI" id="CHEBI:67026"/>
        <dbReference type="ChEBI" id="CHEBI:78311"/>
    </reaction>
    <physiologicalReaction direction="left-to-right" evidence="17">
        <dbReference type="Rhea" id="RHEA:41573"/>
    </physiologicalReaction>
</comment>
<evidence type="ECO:0000256" key="2">
    <source>
        <dbReference type="ARBA" id="ARBA00022501"/>
    </source>
</evidence>
<evidence type="ECO:0000256" key="10">
    <source>
        <dbReference type="ARBA" id="ARBA00047325"/>
    </source>
</evidence>
<keyword evidence="2" id="KW-0276">Fatty acid metabolism</keyword>
<evidence type="ECO:0000256" key="4">
    <source>
        <dbReference type="ARBA" id="ARBA00038968"/>
    </source>
</evidence>
<keyword evidence="2" id="KW-0443">Lipid metabolism</keyword>
<evidence type="ECO:0000256" key="7">
    <source>
        <dbReference type="ARBA" id="ARBA00041812"/>
    </source>
</evidence>
<dbReference type="GO" id="GO:0005737">
    <property type="term" value="C:cytoplasm"/>
    <property type="evidence" value="ECO:0007669"/>
    <property type="project" value="TreeGrafter"/>
</dbReference>
<comment type="catalytic activity">
    <reaction evidence="15">
        <text>resolvin D1 + NAD(+) = 17-oxoresolvin D1 + NADH + H(+)</text>
        <dbReference type="Rhea" id="RHEA:50128"/>
        <dbReference type="ChEBI" id="CHEBI:15378"/>
        <dbReference type="ChEBI" id="CHEBI:57540"/>
        <dbReference type="ChEBI" id="CHEBI:57945"/>
        <dbReference type="ChEBI" id="CHEBI:132079"/>
        <dbReference type="ChEBI" id="CHEBI:132081"/>
    </reaction>
    <physiologicalReaction direction="left-to-right" evidence="15">
        <dbReference type="Rhea" id="RHEA:50129"/>
    </physiologicalReaction>
</comment>
<dbReference type="AlphaFoldDB" id="A0A9Q1IPV4"/>
<keyword evidence="25" id="KW-1185">Reference proteome</keyword>
<comment type="catalytic activity">
    <reaction evidence="19">
        <text>prostaglandin E2 + NAD(+) = 15-oxoprostaglandin E2 + NADH + H(+)</text>
        <dbReference type="Rhea" id="RHEA:11876"/>
        <dbReference type="ChEBI" id="CHEBI:15378"/>
        <dbReference type="ChEBI" id="CHEBI:57400"/>
        <dbReference type="ChEBI" id="CHEBI:57540"/>
        <dbReference type="ChEBI" id="CHEBI:57945"/>
        <dbReference type="ChEBI" id="CHEBI:606564"/>
        <dbReference type="EC" id="1.1.1.141"/>
    </reaction>
    <physiologicalReaction direction="left-to-right" evidence="19">
        <dbReference type="Rhea" id="RHEA:11877"/>
    </physiologicalReaction>
</comment>
<evidence type="ECO:0000256" key="6">
    <source>
        <dbReference type="ARBA" id="ARBA00040276"/>
    </source>
</evidence>
<comment type="similarity">
    <text evidence="1 23">Belongs to the short-chain dehydrogenases/reductases (SDR) family.</text>
</comment>
<evidence type="ECO:0000313" key="25">
    <source>
        <dbReference type="Proteomes" id="UP001152622"/>
    </source>
</evidence>
<evidence type="ECO:0000256" key="1">
    <source>
        <dbReference type="ARBA" id="ARBA00006484"/>
    </source>
</evidence>
<dbReference type="EC" id="1.1.1.232" evidence="5"/>
<evidence type="ECO:0000256" key="16">
    <source>
        <dbReference type="ARBA" id="ARBA00048393"/>
    </source>
</evidence>
<dbReference type="EC" id="1.1.1.141" evidence="4"/>
<evidence type="ECO:0000256" key="18">
    <source>
        <dbReference type="ARBA" id="ARBA00048611"/>
    </source>
</evidence>
<comment type="caution">
    <text evidence="24">The sequence shown here is derived from an EMBL/GenBank/DDBJ whole genome shotgun (WGS) entry which is preliminary data.</text>
</comment>
<evidence type="ECO:0000256" key="8">
    <source>
        <dbReference type="ARBA" id="ARBA00042026"/>
    </source>
</evidence>
<comment type="catalytic activity">
    <reaction evidence="14">
        <text>(11R)-hydroxy-(5Z,8Z,12E,14Z)-eicosatetraenoate + NAD(+) = 11-oxo-(5Z,8Z,12E,14Z)-eicosatetraenoate + NADH + H(+)</text>
        <dbReference type="Rhea" id="RHEA:48640"/>
        <dbReference type="ChEBI" id="CHEBI:15378"/>
        <dbReference type="ChEBI" id="CHEBI:57540"/>
        <dbReference type="ChEBI" id="CHEBI:57945"/>
        <dbReference type="ChEBI" id="CHEBI:78836"/>
        <dbReference type="ChEBI" id="CHEBI:90697"/>
    </reaction>
    <physiologicalReaction direction="left-to-right" evidence="14">
        <dbReference type="Rhea" id="RHEA:48641"/>
    </physiologicalReaction>
</comment>
<dbReference type="FunFam" id="3.40.50.720:FF:000149">
    <property type="entry name" value="15-hydroxyprostaglandin dehydrogenase [NAD(+)]"/>
    <property type="match status" value="1"/>
</dbReference>
<reference evidence="24" key="1">
    <citation type="journal article" date="2023" name="Science">
        <title>Genome structures resolve the early diversification of teleost fishes.</title>
        <authorList>
            <person name="Parey E."/>
            <person name="Louis A."/>
            <person name="Montfort J."/>
            <person name="Bouchez O."/>
            <person name="Roques C."/>
            <person name="Iampietro C."/>
            <person name="Lluch J."/>
            <person name="Castinel A."/>
            <person name="Donnadieu C."/>
            <person name="Desvignes T."/>
            <person name="Floi Bucao C."/>
            <person name="Jouanno E."/>
            <person name="Wen M."/>
            <person name="Mejri S."/>
            <person name="Dirks R."/>
            <person name="Jansen H."/>
            <person name="Henkel C."/>
            <person name="Chen W.J."/>
            <person name="Zahm M."/>
            <person name="Cabau C."/>
            <person name="Klopp C."/>
            <person name="Thompson A.W."/>
            <person name="Robinson-Rechavi M."/>
            <person name="Braasch I."/>
            <person name="Lecointre G."/>
            <person name="Bobe J."/>
            <person name="Postlethwait J.H."/>
            <person name="Berthelot C."/>
            <person name="Roest Crollius H."/>
            <person name="Guiguen Y."/>
        </authorList>
    </citation>
    <scope>NUCLEOTIDE SEQUENCE</scope>
    <source>
        <strain evidence="24">WJC10195</strain>
    </source>
</reference>
<dbReference type="InterPro" id="IPR020904">
    <property type="entry name" value="Sc_DH/Rdtase_CS"/>
</dbReference>
<dbReference type="GO" id="GO:0047034">
    <property type="term" value="F:15-hydroxyicosatetraenoate dehydrogenase activity"/>
    <property type="evidence" value="ECO:0007669"/>
    <property type="project" value="UniProtKB-EC"/>
</dbReference>
<comment type="catalytic activity">
    <reaction evidence="18">
        <text>prostaglandin A1 + NAD(+) = 15-oxo-prostaglandin A1 + NADH + H(+)</text>
        <dbReference type="Rhea" id="RHEA:41263"/>
        <dbReference type="ChEBI" id="CHEBI:15378"/>
        <dbReference type="ChEBI" id="CHEBI:57398"/>
        <dbReference type="ChEBI" id="CHEBI:57540"/>
        <dbReference type="ChEBI" id="CHEBI:57945"/>
        <dbReference type="ChEBI" id="CHEBI:85072"/>
    </reaction>
    <physiologicalReaction direction="left-to-right" evidence="18">
        <dbReference type="Rhea" id="RHEA:41264"/>
    </physiologicalReaction>
</comment>
<dbReference type="PRINTS" id="PR00080">
    <property type="entry name" value="SDRFAMILY"/>
</dbReference>
<name>A0A9Q1IPV4_SYNKA</name>
<proteinExistence type="inferred from homology"/>
<evidence type="ECO:0000256" key="12">
    <source>
        <dbReference type="ARBA" id="ARBA00048008"/>
    </source>
</evidence>
<comment type="catalytic activity">
    <reaction evidence="10">
        <text>prostaglandin E1 + NAD(+) = 15-oxoprostaglandin E1 + NADH + H(+)</text>
        <dbReference type="Rhea" id="RHEA:16477"/>
        <dbReference type="ChEBI" id="CHEBI:15378"/>
        <dbReference type="ChEBI" id="CHEBI:57397"/>
        <dbReference type="ChEBI" id="CHEBI:57401"/>
        <dbReference type="ChEBI" id="CHEBI:57540"/>
        <dbReference type="ChEBI" id="CHEBI:57945"/>
    </reaction>
    <physiologicalReaction direction="left-to-right" evidence="10">
        <dbReference type="Rhea" id="RHEA:16478"/>
    </physiologicalReaction>
</comment>
<dbReference type="InterPro" id="IPR036291">
    <property type="entry name" value="NAD(P)-bd_dom_sf"/>
</dbReference>
<comment type="catalytic activity">
    <reaction evidence="20">
        <text>resolvin D2 + NAD(+) = 16-oxoresolvin D2 + NADH + H(+)</text>
        <dbReference type="Rhea" id="RHEA:53588"/>
        <dbReference type="ChEBI" id="CHEBI:15378"/>
        <dbReference type="ChEBI" id="CHEBI:57540"/>
        <dbReference type="ChEBI" id="CHEBI:57945"/>
        <dbReference type="ChEBI" id="CHEBI:133367"/>
        <dbReference type="ChEBI" id="CHEBI:137498"/>
    </reaction>
    <physiologicalReaction direction="left-to-right" evidence="20">
        <dbReference type="Rhea" id="RHEA:53589"/>
    </physiologicalReaction>
</comment>
<keyword evidence="2" id="KW-0644">Prostaglandin metabolism</keyword>
<evidence type="ECO:0000313" key="24">
    <source>
        <dbReference type="EMBL" id="KAJ8348002.1"/>
    </source>
</evidence>
<evidence type="ECO:0000256" key="22">
    <source>
        <dbReference type="ARBA" id="ARBA00049188"/>
    </source>
</evidence>
<evidence type="ECO:0000256" key="11">
    <source>
        <dbReference type="ARBA" id="ARBA00047672"/>
    </source>
</evidence>
<protein>
    <recommendedName>
        <fullName evidence="6">15-hydroxyprostaglandin dehydrogenase [NAD(+)]</fullName>
        <ecNumber evidence="4">1.1.1.141</ecNumber>
        <ecNumber evidence="5">1.1.1.232</ecNumber>
    </recommendedName>
    <alternativeName>
        <fullName evidence="8">Eicosanoid/docosanoid dehydrogenase [NAD(+)]</fullName>
    </alternativeName>
    <alternativeName>
        <fullName evidence="7">Prostaglandin dehydrogenase 1</fullName>
    </alternativeName>
</protein>
<dbReference type="PROSITE" id="PS00061">
    <property type="entry name" value="ADH_SHORT"/>
    <property type="match status" value="1"/>
</dbReference>
<dbReference type="PANTHER" id="PTHR44229">
    <property type="entry name" value="15-HYDROXYPROSTAGLANDIN DEHYDROGENASE [NAD(+)]"/>
    <property type="match status" value="1"/>
</dbReference>
<dbReference type="EMBL" id="JAINUF010000010">
    <property type="protein sequence ID" value="KAJ8348002.1"/>
    <property type="molecule type" value="Genomic_DNA"/>
</dbReference>
<comment type="function">
    <text evidence="9">Catalyzes the NAD-dependent dehydrogenation (oxidation) of a broad array of hydroxylated polyunsaturated fatty acids (mainly eicosanoids and docosanoids, including prostaglandins, lipoxins and resolvins), yielding their corresponding keto (oxo) metabolites. Decreases the levels of the pro-proliferative prostaglandins such as prostaglandin E2 (whose activity is increased in cancer because of an increase in the expression of cyclooxygenase 2) and generates oxo-fatty acid products that can profoundly influence cell function by abrogating pro-inflammatory cytokine expression. Converts resolvins E1, D1 and D2 to their oxo products, which represents a mode of resolvin inactivation. Resolvin E1 plays important roles during the resolution phase of acute inflammation, while resolvins D1 and D2 have a unique role in obesity-induced adipose inflammation.</text>
</comment>
<comment type="catalytic activity">
    <reaction evidence="21">
        <text>(15S)-hydroxy-(5Z,8Z,11Z,13E)-eicosatetraenoate + NAD(+) = 15-oxo-(5Z,8Z,11Z,13E)-eicosatetraenoate + NADH + H(+)</text>
        <dbReference type="Rhea" id="RHEA:23260"/>
        <dbReference type="ChEBI" id="CHEBI:15378"/>
        <dbReference type="ChEBI" id="CHEBI:57409"/>
        <dbReference type="ChEBI" id="CHEBI:57410"/>
        <dbReference type="ChEBI" id="CHEBI:57540"/>
        <dbReference type="ChEBI" id="CHEBI:57945"/>
        <dbReference type="EC" id="1.1.1.232"/>
    </reaction>
    <physiologicalReaction direction="left-to-right" evidence="21">
        <dbReference type="Rhea" id="RHEA:23261"/>
    </physiologicalReaction>
</comment>
<evidence type="ECO:0000256" key="19">
    <source>
        <dbReference type="ARBA" id="ARBA00048739"/>
    </source>
</evidence>
<evidence type="ECO:0000256" key="14">
    <source>
        <dbReference type="ARBA" id="ARBA00048144"/>
    </source>
</evidence>
<evidence type="ECO:0000256" key="15">
    <source>
        <dbReference type="ARBA" id="ARBA00048170"/>
    </source>
</evidence>
<evidence type="ECO:0000256" key="5">
    <source>
        <dbReference type="ARBA" id="ARBA00039060"/>
    </source>
</evidence>
<dbReference type="Gene3D" id="3.40.50.720">
    <property type="entry name" value="NAD(P)-binding Rossmann-like Domain"/>
    <property type="match status" value="1"/>
</dbReference>
<dbReference type="PANTHER" id="PTHR44229:SF5">
    <property type="entry name" value="15-HYDROXYPROSTAGLANDIN DEHYDROGENASE [NAD(+)]"/>
    <property type="match status" value="1"/>
</dbReference>
<evidence type="ECO:0000256" key="3">
    <source>
        <dbReference type="ARBA" id="ARBA00023002"/>
    </source>
</evidence>
<evidence type="ECO:0000256" key="9">
    <source>
        <dbReference type="ARBA" id="ARBA00045705"/>
    </source>
</evidence>
<comment type="catalytic activity">
    <reaction evidence="13">
        <text>15-oxo-(5S,6R)-dihydroxy-(7E,9E,11Z)-eicosatrienoate + NADH + H(+) = (5S,6R,15S)-trihydroxy-(7E,9E,11Z)-eicosatrienoate + NAD(+)</text>
        <dbReference type="Rhea" id="RHEA:41596"/>
        <dbReference type="ChEBI" id="CHEBI:15378"/>
        <dbReference type="ChEBI" id="CHEBI:57540"/>
        <dbReference type="ChEBI" id="CHEBI:57945"/>
        <dbReference type="ChEBI" id="CHEBI:78325"/>
        <dbReference type="ChEBI" id="CHEBI:78329"/>
    </reaction>
    <physiologicalReaction direction="left-to-right" evidence="13">
        <dbReference type="Rhea" id="RHEA:41597"/>
    </physiologicalReaction>
</comment>
<dbReference type="Pfam" id="PF00106">
    <property type="entry name" value="adh_short"/>
    <property type="match status" value="1"/>
</dbReference>
<evidence type="ECO:0000256" key="20">
    <source>
        <dbReference type="ARBA" id="ARBA00048921"/>
    </source>
</evidence>
<comment type="catalytic activity">
    <reaction evidence="11">
        <text>resolvin D1 + NAD(+) = 8-oxoresolvin D1 + NADH + H(+)</text>
        <dbReference type="Rhea" id="RHEA:50124"/>
        <dbReference type="ChEBI" id="CHEBI:15378"/>
        <dbReference type="ChEBI" id="CHEBI:57540"/>
        <dbReference type="ChEBI" id="CHEBI:57945"/>
        <dbReference type="ChEBI" id="CHEBI:132079"/>
        <dbReference type="ChEBI" id="CHEBI:132080"/>
    </reaction>
    <physiologicalReaction direction="left-to-right" evidence="11">
        <dbReference type="Rhea" id="RHEA:50125"/>
    </physiologicalReaction>
</comment>
<gene>
    <name evidence="24" type="ORF">SKAU_G00265910</name>
</gene>
<dbReference type="CDD" id="cd05323">
    <property type="entry name" value="ADH_SDR_c_like"/>
    <property type="match status" value="1"/>
</dbReference>
<evidence type="ECO:0000256" key="17">
    <source>
        <dbReference type="ARBA" id="ARBA00048535"/>
    </source>
</evidence>
<dbReference type="SUPFAM" id="SSF51735">
    <property type="entry name" value="NAD(P)-binding Rossmann-fold domains"/>
    <property type="match status" value="1"/>
</dbReference>
<dbReference type="Proteomes" id="UP001152622">
    <property type="component" value="Chromosome 10"/>
</dbReference>
<comment type="catalytic activity">
    <reaction evidence="16">
        <text>resolvin D2 + NAD(+) = 7-oxoresolvin D2 + NADH + H(+)</text>
        <dbReference type="Rhea" id="RHEA:53584"/>
        <dbReference type="ChEBI" id="CHEBI:15378"/>
        <dbReference type="ChEBI" id="CHEBI:57540"/>
        <dbReference type="ChEBI" id="CHEBI:57945"/>
        <dbReference type="ChEBI" id="CHEBI:133367"/>
        <dbReference type="ChEBI" id="CHEBI:137497"/>
    </reaction>
    <physiologicalReaction direction="left-to-right" evidence="16">
        <dbReference type="Rhea" id="RHEA:53585"/>
    </physiologicalReaction>
</comment>
<dbReference type="GO" id="GO:0016404">
    <property type="term" value="F:15-hydroxyprostaglandin dehydrogenase (NAD+) activity"/>
    <property type="evidence" value="ECO:0007669"/>
    <property type="project" value="UniProtKB-EC"/>
</dbReference>
<evidence type="ECO:0000256" key="23">
    <source>
        <dbReference type="RuleBase" id="RU000363"/>
    </source>
</evidence>
<comment type="catalytic activity">
    <reaction evidence="22">
        <text>resolvin E1 + NAD(+) = 18-oxo-resolvin E1 + NADH + H(+)</text>
        <dbReference type="Rhea" id="RHEA:49244"/>
        <dbReference type="ChEBI" id="CHEBI:15378"/>
        <dbReference type="ChEBI" id="CHEBI:57540"/>
        <dbReference type="ChEBI" id="CHEBI:57945"/>
        <dbReference type="ChEBI" id="CHEBI:91000"/>
        <dbReference type="ChEBI" id="CHEBI:91001"/>
    </reaction>
    <physiologicalReaction direction="left-to-right" evidence="22">
        <dbReference type="Rhea" id="RHEA:49245"/>
    </physiologicalReaction>
</comment>
<dbReference type="GO" id="GO:0006693">
    <property type="term" value="P:prostaglandin metabolic process"/>
    <property type="evidence" value="ECO:0007669"/>
    <property type="project" value="UniProtKB-KW"/>
</dbReference>
<comment type="catalytic activity">
    <reaction evidence="12">
        <text>14-hydroxy-(4Z,7Z,10Z,12E,16Z,19Z)-docosahexaenoate + NAD(+) = 14-oxo-(4Z,7Z,10Z,12E,16Z,19Z)-docosahexaenoate + NADH + H(+)</text>
        <dbReference type="Rhea" id="RHEA:48952"/>
        <dbReference type="ChEBI" id="CHEBI:15378"/>
        <dbReference type="ChEBI" id="CHEBI:57540"/>
        <dbReference type="ChEBI" id="CHEBI:57945"/>
        <dbReference type="ChEBI" id="CHEBI:90866"/>
        <dbReference type="ChEBI" id="CHEBI:90867"/>
    </reaction>
    <physiologicalReaction direction="left-to-right" evidence="12">
        <dbReference type="Rhea" id="RHEA:48953"/>
    </physiologicalReaction>
</comment>
<evidence type="ECO:0000256" key="21">
    <source>
        <dbReference type="ARBA" id="ARBA00049151"/>
    </source>
</evidence>
<dbReference type="InterPro" id="IPR002347">
    <property type="entry name" value="SDR_fam"/>
</dbReference>
<evidence type="ECO:0000256" key="13">
    <source>
        <dbReference type="ARBA" id="ARBA00048140"/>
    </source>
</evidence>
<accession>A0A9Q1IPV4</accession>
<sequence>MALSGKVALVTGAGQGLGRGISDILLKNGAKVAMLDRNETAGKNTKVDFDKKYGEDHSIFLTCDVTSDEQLKGAFQKTIERFGRLDIVCNNAGIVDESNWEKMVDINLKGVIRGTYLALKHMKKENGGAGGVIVNTASMAGLGPILFLPAYTATKHGVVGLSRALAEASKAGGYGVRINALCPTFINTPLLSYLTDEELTGDFRPLCHFAPQLQEMAGMLEVPVVAESFLHLVTDEDKNGAVMMVTAEGGAYINFPQNVMEVPKTPVTSTRTPTEPETPSK</sequence>
<keyword evidence="3" id="KW-0560">Oxidoreductase</keyword>